<keyword evidence="7 8" id="KW-0413">Isomerase</keyword>
<dbReference type="InterPro" id="IPR035516">
    <property type="entry name" value="Gyrase/topoIV_suA_C"/>
</dbReference>
<feature type="region of interest" description="Disordered" evidence="10">
    <location>
        <begin position="813"/>
        <end position="846"/>
    </location>
</feature>
<dbReference type="Gene3D" id="2.120.10.90">
    <property type="entry name" value="DNA gyrase/topoisomerase IV, subunit A, C-terminal"/>
    <property type="match status" value="1"/>
</dbReference>
<dbReference type="SMART" id="SM00434">
    <property type="entry name" value="TOP4c"/>
    <property type="match status" value="1"/>
</dbReference>
<dbReference type="HAMAP" id="MF_01897">
    <property type="entry name" value="GyrA"/>
    <property type="match status" value="1"/>
</dbReference>
<dbReference type="Gene3D" id="1.10.268.10">
    <property type="entry name" value="Topoisomerase, domain 3"/>
    <property type="match status" value="1"/>
</dbReference>
<dbReference type="InterPro" id="IPR013758">
    <property type="entry name" value="Topo_IIA_A/C_ab"/>
</dbReference>
<dbReference type="InterPro" id="IPR050220">
    <property type="entry name" value="Type_II_DNA_Topoisomerases"/>
</dbReference>
<dbReference type="NCBIfam" id="NF004044">
    <property type="entry name" value="PRK05561.1"/>
    <property type="match status" value="1"/>
</dbReference>
<evidence type="ECO:0000256" key="9">
    <source>
        <dbReference type="PROSITE-ProRule" id="PRU01384"/>
    </source>
</evidence>
<comment type="caution">
    <text evidence="12">The sequence shown here is derived from an EMBL/GenBank/DDBJ whole genome shotgun (WGS) entry which is preliminary data.</text>
</comment>
<dbReference type="PROSITE" id="PS52040">
    <property type="entry name" value="TOPO_IIA"/>
    <property type="match status" value="1"/>
</dbReference>
<dbReference type="EC" id="5.6.2.2" evidence="8"/>
<evidence type="ECO:0000256" key="5">
    <source>
        <dbReference type="ARBA" id="ARBA00023029"/>
    </source>
</evidence>
<dbReference type="PANTHER" id="PTHR43493:SF5">
    <property type="entry name" value="DNA GYRASE SUBUNIT A, CHLOROPLASTIC_MITOCHONDRIAL"/>
    <property type="match status" value="1"/>
</dbReference>
<evidence type="ECO:0000313" key="12">
    <source>
        <dbReference type="EMBL" id="MSU06216.1"/>
    </source>
</evidence>
<dbReference type="Gene3D" id="3.90.199.10">
    <property type="entry name" value="Topoisomerase II, domain 5"/>
    <property type="match status" value="1"/>
</dbReference>
<accession>A0A7X2TQ83</accession>
<comment type="catalytic activity">
    <reaction evidence="1 8 9">
        <text>ATP-dependent breakage, passage and rejoining of double-stranded DNA.</text>
        <dbReference type="EC" id="5.6.2.2"/>
    </reaction>
</comment>
<evidence type="ECO:0000256" key="1">
    <source>
        <dbReference type="ARBA" id="ARBA00000185"/>
    </source>
</evidence>
<dbReference type="GO" id="GO:0006261">
    <property type="term" value="P:DNA-templated DNA replication"/>
    <property type="evidence" value="ECO:0007669"/>
    <property type="project" value="UniProtKB-UniRule"/>
</dbReference>
<dbReference type="NCBIfam" id="TIGR01063">
    <property type="entry name" value="gyrA"/>
    <property type="match status" value="1"/>
</dbReference>
<reference evidence="12 13" key="1">
    <citation type="submission" date="2019-08" db="EMBL/GenBank/DDBJ databases">
        <title>In-depth cultivation of the pig gut microbiome towards novel bacterial diversity and tailored functional studies.</title>
        <authorList>
            <person name="Wylensek D."/>
            <person name="Hitch T.C.A."/>
            <person name="Clavel T."/>
        </authorList>
    </citation>
    <scope>NUCLEOTIDE SEQUENCE [LARGE SCALE GENOMIC DNA]</scope>
    <source>
        <strain evidence="12 13">NM-380-WT-3C1</strain>
    </source>
</reference>
<dbReference type="Pfam" id="PF03989">
    <property type="entry name" value="DNA_gyraseA_C"/>
    <property type="match status" value="6"/>
</dbReference>
<dbReference type="InterPro" id="IPR002205">
    <property type="entry name" value="Topo_IIA_dom_A"/>
</dbReference>
<dbReference type="GO" id="GO:0005694">
    <property type="term" value="C:chromosome"/>
    <property type="evidence" value="ECO:0007669"/>
    <property type="project" value="InterPro"/>
</dbReference>
<dbReference type="CDD" id="cd00187">
    <property type="entry name" value="TOP4c"/>
    <property type="match status" value="1"/>
</dbReference>
<dbReference type="RefSeq" id="WP_154425187.1">
    <property type="nucleotide sequence ID" value="NZ_VUNN01000008.1"/>
</dbReference>
<dbReference type="FunFam" id="3.30.1360.40:FF:000002">
    <property type="entry name" value="DNA gyrase subunit A"/>
    <property type="match status" value="1"/>
</dbReference>
<dbReference type="GO" id="GO:0005524">
    <property type="term" value="F:ATP binding"/>
    <property type="evidence" value="ECO:0007669"/>
    <property type="project" value="UniProtKB-UniRule"/>
</dbReference>
<evidence type="ECO:0000256" key="10">
    <source>
        <dbReference type="SAM" id="MobiDB-lite"/>
    </source>
</evidence>
<feature type="active site" description="O-(5'-phospho-DNA)-tyrosine intermediate" evidence="8 9">
    <location>
        <position position="129"/>
    </location>
</feature>
<comment type="miscellaneous">
    <text evidence="8">Few gyrases are as efficient as E.coli at forming negative supercoils. Not all organisms have 2 type II topoisomerases; in organisms with a single type II topoisomerase this enzyme also has to decatenate newly replicated chromosomes.</text>
</comment>
<proteinExistence type="inferred from homology"/>
<dbReference type="SUPFAM" id="SSF101904">
    <property type="entry name" value="GyrA/ParC C-terminal domain-like"/>
    <property type="match status" value="1"/>
</dbReference>
<sequence>MDDEITKADDINSRTIIADVSTEMKTSYLNYAMSVIISRALPDVRDGLKPVHRRILYDMYEMGLKASGPYKKCARIVGDVLGKYHPHGDASVYDALVRLAQDFSLRYPVVTPQGNFGSIDGDPPAAMRYTESKMSKIGEEMLTDIGKNTVDFGPNYDDSLEEPTVLPAAFPFLLTNGSSGIAVGMATNMAPHNLNEVVDGICALIDNPDISSLELIDYVKGPDFPSAGIICGKKGIVDAFTTGKGKVVIRSRYEIEENDKGHDRIIFTEIPYQVNKAELVKKIDDLRKDNAIPNISQVRDESDRDGIRIVVELKQGAVPNIVLNMLFSRTALQSNFNIYNLALKDGRPKVLTLKEMLSSYVDHREIVIERRTRYDLQKAEERAHILEGLKIGLDNIDEVIEIIKASEDNNIASLELQKRFGLDAKQAFAIIDMKLGRLSHLETQKILDELAEIEAQIAYFKDLLSDRNKILAVVKKEIQEIGQKYGDRRRTEIQERELDSTTDADFIKEEQVVVLISNKGFAKRLSAEEYKAQSRGGKGVRGAKLTDGDFIEHLFIASSHDIVMYVTNLGKAYYTYVYEIPEGAKNSKGANIKNFLQIENQEKVTSIICFEDFKDGEYLMMITKYGITKKVELSAFVNAKKRGVKAIILDEGDSLVQSIFVNEGDDVMIVSKTGKGLRTSSDSIRTMGRSTRGVRAMKLLDDDEIIGLVRVEEDKRILMVTENGKGKQVRFEEFNSHGRATMGQKIYSVDEKTSYLVNALAVNDDNDVVFVSLNGQTIRVHVKDISIQGRTAHGVKVATFKKKDDYIVAMAATNYQEESDEEVEIPETAEETEASNDATNDNQTEE</sequence>
<dbReference type="FunFam" id="3.90.199.10:FF:000001">
    <property type="entry name" value="DNA gyrase subunit A"/>
    <property type="match status" value="1"/>
</dbReference>
<dbReference type="InterPro" id="IPR013757">
    <property type="entry name" value="Topo_IIA_A_a_sf"/>
</dbReference>
<organism evidence="12 13">
    <name type="scientific">Bullifex porci</name>
    <dbReference type="NCBI Taxonomy" id="2606638"/>
    <lineage>
        <taxon>Bacteria</taxon>
        <taxon>Pseudomonadati</taxon>
        <taxon>Spirochaetota</taxon>
        <taxon>Spirochaetia</taxon>
        <taxon>Spirochaetales</taxon>
        <taxon>Spirochaetaceae</taxon>
        <taxon>Bullifex</taxon>
    </lineage>
</organism>
<feature type="compositionally biased region" description="Acidic residues" evidence="10">
    <location>
        <begin position="817"/>
        <end position="834"/>
    </location>
</feature>
<dbReference type="InterPro" id="IPR006691">
    <property type="entry name" value="GyrA/parC_rep"/>
</dbReference>
<comment type="function">
    <text evidence="8">A type II topoisomerase that negatively supercoils closed circular double-stranded (ds) DNA in an ATP-dependent manner to modulate DNA topology and maintain chromosomes in an underwound state. Negative supercoiling favors strand separation, and DNA replication, transcription, recombination and repair, all of which involve strand separation. Also able to catalyze the interconversion of other topological isomers of dsDNA rings, including catenanes and knotted rings. Type II topoisomerases break and join 2 DNA strands simultaneously in an ATP-dependent manner.</text>
</comment>
<comment type="subunit">
    <text evidence="8">Heterotetramer, composed of two GyrA and two GyrB chains. In the heterotetramer, GyrA contains the active site tyrosine that forms a transient covalent intermediate with DNA, while GyrB binds cofactors and catalyzes ATP hydrolysis.</text>
</comment>
<name>A0A7X2TQ83_9SPIO</name>
<dbReference type="InterPro" id="IPR013760">
    <property type="entry name" value="Topo_IIA-like_dom_sf"/>
</dbReference>
<dbReference type="Pfam" id="PF00521">
    <property type="entry name" value="DNA_topoisoIV"/>
    <property type="match status" value="1"/>
</dbReference>
<dbReference type="Proteomes" id="UP000460549">
    <property type="component" value="Unassembled WGS sequence"/>
</dbReference>
<dbReference type="GO" id="GO:0009330">
    <property type="term" value="C:DNA topoisomerase type II (double strand cut, ATP-hydrolyzing) complex"/>
    <property type="evidence" value="ECO:0007669"/>
    <property type="project" value="TreeGrafter"/>
</dbReference>
<evidence type="ECO:0000313" key="13">
    <source>
        <dbReference type="Proteomes" id="UP000460549"/>
    </source>
</evidence>
<dbReference type="NCBIfam" id="NF004043">
    <property type="entry name" value="PRK05560.1"/>
    <property type="match status" value="1"/>
</dbReference>
<dbReference type="Gene3D" id="3.30.1360.40">
    <property type="match status" value="1"/>
</dbReference>
<dbReference type="AlphaFoldDB" id="A0A7X2TQ83"/>
<keyword evidence="3 8" id="KW-0547">Nucleotide-binding</keyword>
<evidence type="ECO:0000256" key="4">
    <source>
        <dbReference type="ARBA" id="ARBA00022840"/>
    </source>
</evidence>
<feature type="domain" description="Topo IIA-type catalytic" evidence="11">
    <location>
        <begin position="41"/>
        <end position="506"/>
    </location>
</feature>
<evidence type="ECO:0000259" key="11">
    <source>
        <dbReference type="PROSITE" id="PS52040"/>
    </source>
</evidence>
<dbReference type="GO" id="GO:0003677">
    <property type="term" value="F:DNA binding"/>
    <property type="evidence" value="ECO:0007669"/>
    <property type="project" value="UniProtKB-UniRule"/>
</dbReference>
<evidence type="ECO:0000256" key="2">
    <source>
        <dbReference type="ARBA" id="ARBA00008263"/>
    </source>
</evidence>
<evidence type="ECO:0000256" key="6">
    <source>
        <dbReference type="ARBA" id="ARBA00023125"/>
    </source>
</evidence>
<dbReference type="InterPro" id="IPR005743">
    <property type="entry name" value="GyrA"/>
</dbReference>
<evidence type="ECO:0000256" key="3">
    <source>
        <dbReference type="ARBA" id="ARBA00022741"/>
    </source>
</evidence>
<dbReference type="PANTHER" id="PTHR43493">
    <property type="entry name" value="DNA GYRASE/TOPOISOMERASE SUBUNIT A"/>
    <property type="match status" value="1"/>
</dbReference>
<dbReference type="GO" id="GO:0005737">
    <property type="term" value="C:cytoplasm"/>
    <property type="evidence" value="ECO:0007669"/>
    <property type="project" value="UniProtKB-SubCell"/>
</dbReference>
<gene>
    <name evidence="8 12" type="primary">gyrA</name>
    <name evidence="12" type="ORF">FYJ80_05415</name>
</gene>
<evidence type="ECO:0000256" key="7">
    <source>
        <dbReference type="ARBA" id="ARBA00023235"/>
    </source>
</evidence>
<feature type="compositionally biased region" description="Polar residues" evidence="10">
    <location>
        <begin position="835"/>
        <end position="846"/>
    </location>
</feature>
<comment type="subcellular location">
    <subcellularLocation>
        <location evidence="8">Cytoplasm</location>
    </subcellularLocation>
</comment>
<comment type="similarity">
    <text evidence="2 8">Belongs to the type II topoisomerase GyrA/ParC subunit family.</text>
</comment>
<keyword evidence="13" id="KW-1185">Reference proteome</keyword>
<protein>
    <recommendedName>
        <fullName evidence="8">DNA gyrase subunit A</fullName>
        <ecNumber evidence="8">5.6.2.2</ecNumber>
    </recommendedName>
</protein>
<keyword evidence="8" id="KW-0963">Cytoplasm</keyword>
<keyword evidence="6 8" id="KW-0238">DNA-binding</keyword>
<dbReference type="GO" id="GO:0006265">
    <property type="term" value="P:DNA topological change"/>
    <property type="evidence" value="ECO:0007669"/>
    <property type="project" value="UniProtKB-UniRule"/>
</dbReference>
<keyword evidence="4 8" id="KW-0067">ATP-binding</keyword>
<dbReference type="EMBL" id="VUNN01000008">
    <property type="protein sequence ID" value="MSU06216.1"/>
    <property type="molecule type" value="Genomic_DNA"/>
</dbReference>
<keyword evidence="5 8" id="KW-0799">Topoisomerase</keyword>
<evidence type="ECO:0000256" key="8">
    <source>
        <dbReference type="HAMAP-Rule" id="MF_01897"/>
    </source>
</evidence>
<comment type="caution">
    <text evidence="8">Lacks conserved residue(s) required for the propagation of feature annotation.</text>
</comment>
<dbReference type="SUPFAM" id="SSF56719">
    <property type="entry name" value="Type II DNA topoisomerase"/>
    <property type="match status" value="1"/>
</dbReference>
<dbReference type="FunFam" id="1.10.268.10:FF:000001">
    <property type="entry name" value="DNA gyrase subunit A"/>
    <property type="match status" value="1"/>
</dbReference>
<dbReference type="GO" id="GO:0034335">
    <property type="term" value="F:DNA negative supercoiling activity"/>
    <property type="evidence" value="ECO:0007669"/>
    <property type="project" value="UniProtKB-ARBA"/>
</dbReference>